<dbReference type="OrthoDB" id="439808at2759"/>
<dbReference type="SUPFAM" id="SSF54928">
    <property type="entry name" value="RNA-binding domain, RBD"/>
    <property type="match status" value="1"/>
</dbReference>
<dbReference type="SMART" id="SM00360">
    <property type="entry name" value="RRM"/>
    <property type="match status" value="2"/>
</dbReference>
<accession>A0A1E7F0Q2</accession>
<evidence type="ECO:0000313" key="11">
    <source>
        <dbReference type="Proteomes" id="UP000095751"/>
    </source>
</evidence>
<sequence length="495" mass="56534">MTNYDEEKHDDAAAMANDDNTDEEKYTHKIYIGRVPTKFTEDTVKRILIEKMMLAGTTGTGTSTDNNDTNIIEKVELIYPHDDDDNNDGDKVPRSSKDKEDEIKKRNLDREHGIDVEHRGFGFIIFSTEKYRDDALKLQTIRGGRKVTSKKLYTMYLRPYVAITYDDNNGGGGDGDNKEEGVATSSSDNANNNNARDICYLWNLHRCPYGNDCKFRHVGIGSCLKKDEDLTPDELKQIKRKRNGKCFLYKKKGKCDKGDECLYSHDFECVVPESERKNDNTKKDDDRSNKSESTKSKSKIPNSLKDCINWKTKGKCRKGDKCVYKHDLELQKIALDKKAIKTKQNTKKRKHDNDNHEDEDDGDVSNKRSNTNSNYQGGNNRREKQPLCVRVFGLNYDTTENDIKEFIQSKLGGNGNGSGDNSKDQNQQHLIKSVLFPKFEDSNRSKGYCGIYFASPKAALDCVSKCDNEELHGRWLRVQTGKSMTIDEWDGLHNK</sequence>
<dbReference type="CDD" id="cd00590">
    <property type="entry name" value="RRM_SF"/>
    <property type="match status" value="1"/>
</dbReference>
<feature type="zinc finger region" description="C3H1-type" evidence="6">
    <location>
        <begin position="193"/>
        <end position="220"/>
    </location>
</feature>
<dbReference type="GO" id="GO:0008270">
    <property type="term" value="F:zinc ion binding"/>
    <property type="evidence" value="ECO:0007669"/>
    <property type="project" value="UniProtKB-KW"/>
</dbReference>
<dbReference type="EMBL" id="KV784366">
    <property type="protein sequence ID" value="OEU11810.1"/>
    <property type="molecule type" value="Genomic_DNA"/>
</dbReference>
<feature type="compositionally biased region" description="Basic and acidic residues" evidence="7">
    <location>
        <begin position="88"/>
        <end position="106"/>
    </location>
</feature>
<dbReference type="PANTHER" id="PTHR23236">
    <property type="entry name" value="EUKARYOTIC TRANSLATION INITIATION FACTOR 4B/4H"/>
    <property type="match status" value="1"/>
</dbReference>
<evidence type="ECO:0000256" key="3">
    <source>
        <dbReference type="ARBA" id="ARBA00022833"/>
    </source>
</evidence>
<evidence type="ECO:0000256" key="6">
    <source>
        <dbReference type="PROSITE-ProRule" id="PRU00723"/>
    </source>
</evidence>
<protein>
    <recommendedName>
        <fullName evidence="12">RNA-binding domain-containing protein</fullName>
    </recommendedName>
</protein>
<dbReference type="PROSITE" id="PS50102">
    <property type="entry name" value="RRM"/>
    <property type="match status" value="1"/>
</dbReference>
<keyword evidence="11" id="KW-1185">Reference proteome</keyword>
<feature type="region of interest" description="Disordered" evidence="7">
    <location>
        <begin position="167"/>
        <end position="189"/>
    </location>
</feature>
<dbReference type="InterPro" id="IPR035979">
    <property type="entry name" value="RBD_domain_sf"/>
</dbReference>
<keyword evidence="2 6" id="KW-0863">Zinc-finger</keyword>
<dbReference type="GO" id="GO:0003723">
    <property type="term" value="F:RNA binding"/>
    <property type="evidence" value="ECO:0007669"/>
    <property type="project" value="UniProtKB-UniRule"/>
</dbReference>
<evidence type="ECO:0000256" key="5">
    <source>
        <dbReference type="PROSITE-ProRule" id="PRU00176"/>
    </source>
</evidence>
<dbReference type="InterPro" id="IPR012677">
    <property type="entry name" value="Nucleotide-bd_a/b_plait_sf"/>
</dbReference>
<evidence type="ECO:0000256" key="2">
    <source>
        <dbReference type="ARBA" id="ARBA00022771"/>
    </source>
</evidence>
<dbReference type="InParanoid" id="A0A1E7F0Q2"/>
<proteinExistence type="predicted"/>
<reference evidence="10 11" key="1">
    <citation type="submission" date="2016-09" db="EMBL/GenBank/DDBJ databases">
        <title>Extensive genetic diversity and differential bi-allelic expression allows diatom success in the polar Southern Ocean.</title>
        <authorList>
            <consortium name="DOE Joint Genome Institute"/>
            <person name="Mock T."/>
            <person name="Otillar R.P."/>
            <person name="Strauss J."/>
            <person name="Dupont C."/>
            <person name="Frickenhaus S."/>
            <person name="Maumus F."/>
            <person name="Mcmullan M."/>
            <person name="Sanges R."/>
            <person name="Schmutz J."/>
            <person name="Toseland A."/>
            <person name="Valas R."/>
            <person name="Veluchamy A."/>
            <person name="Ward B.J."/>
            <person name="Allen A."/>
            <person name="Barry K."/>
            <person name="Falciatore A."/>
            <person name="Ferrante M."/>
            <person name="Fortunato A.E."/>
            <person name="Gloeckner G."/>
            <person name="Gruber A."/>
            <person name="Hipkin R."/>
            <person name="Janech M."/>
            <person name="Kroth P."/>
            <person name="Leese F."/>
            <person name="Lindquist E."/>
            <person name="Lyon B.R."/>
            <person name="Martin J."/>
            <person name="Mayer C."/>
            <person name="Parker M."/>
            <person name="Quesneville H."/>
            <person name="Raymond J."/>
            <person name="Uhlig C."/>
            <person name="Valentin K.U."/>
            <person name="Worden A.Z."/>
            <person name="Armbrust E.V."/>
            <person name="Bowler C."/>
            <person name="Green B."/>
            <person name="Moulton V."/>
            <person name="Van Oosterhout C."/>
            <person name="Grigoriev I."/>
        </authorList>
    </citation>
    <scope>NUCLEOTIDE SEQUENCE [LARGE SCALE GENOMIC DNA]</scope>
    <source>
        <strain evidence="10 11">CCMP1102</strain>
    </source>
</reference>
<feature type="zinc finger region" description="C3H1-type" evidence="6">
    <location>
        <begin position="240"/>
        <end position="268"/>
    </location>
</feature>
<dbReference type="Proteomes" id="UP000095751">
    <property type="component" value="Unassembled WGS sequence"/>
</dbReference>
<dbReference type="InterPro" id="IPR000571">
    <property type="entry name" value="Znf_CCCH"/>
</dbReference>
<evidence type="ECO:0000259" key="8">
    <source>
        <dbReference type="PROSITE" id="PS50102"/>
    </source>
</evidence>
<feature type="region of interest" description="Disordered" evidence="7">
    <location>
        <begin position="341"/>
        <end position="382"/>
    </location>
</feature>
<evidence type="ECO:0000259" key="9">
    <source>
        <dbReference type="PROSITE" id="PS50103"/>
    </source>
</evidence>
<dbReference type="SUPFAM" id="SSF90229">
    <property type="entry name" value="CCCH zinc finger"/>
    <property type="match status" value="1"/>
</dbReference>
<feature type="compositionally biased region" description="Basic and acidic residues" evidence="7">
    <location>
        <begin position="275"/>
        <end position="295"/>
    </location>
</feature>
<feature type="zinc finger region" description="C3H1-type" evidence="6">
    <location>
        <begin position="301"/>
        <end position="329"/>
    </location>
</feature>
<evidence type="ECO:0008006" key="12">
    <source>
        <dbReference type="Google" id="ProtNLM"/>
    </source>
</evidence>
<dbReference type="Gene3D" id="4.10.1000.10">
    <property type="entry name" value="Zinc finger, CCCH-type"/>
    <property type="match status" value="1"/>
</dbReference>
<evidence type="ECO:0000256" key="4">
    <source>
        <dbReference type="ARBA" id="ARBA00022884"/>
    </source>
</evidence>
<dbReference type="KEGG" id="fcy:FRACYDRAFT_244934"/>
<keyword evidence="4 5" id="KW-0694">RNA-binding</keyword>
<dbReference type="PANTHER" id="PTHR23236:SF11">
    <property type="entry name" value="EUKARYOTIC TRANSLATION INITIATION FACTOR 4H"/>
    <property type="match status" value="1"/>
</dbReference>
<feature type="region of interest" description="Disordered" evidence="7">
    <location>
        <begin position="275"/>
        <end position="300"/>
    </location>
</feature>
<dbReference type="InterPro" id="IPR000504">
    <property type="entry name" value="RRM_dom"/>
</dbReference>
<dbReference type="PROSITE" id="PS50103">
    <property type="entry name" value="ZF_C3H1"/>
    <property type="match status" value="3"/>
</dbReference>
<dbReference type="Pfam" id="PF00642">
    <property type="entry name" value="zf-CCCH"/>
    <property type="match status" value="1"/>
</dbReference>
<feature type="region of interest" description="Disordered" evidence="7">
    <location>
        <begin position="1"/>
        <end position="21"/>
    </location>
</feature>
<gene>
    <name evidence="10" type="ORF">FRACYDRAFT_244934</name>
</gene>
<feature type="domain" description="C3H1-type" evidence="9">
    <location>
        <begin position="301"/>
        <end position="329"/>
    </location>
</feature>
<feature type="compositionally biased region" description="Basic residues" evidence="7">
    <location>
        <begin position="341"/>
        <end position="350"/>
    </location>
</feature>
<name>A0A1E7F0Q2_9STRA</name>
<feature type="region of interest" description="Disordered" evidence="7">
    <location>
        <begin position="79"/>
        <end position="106"/>
    </location>
</feature>
<feature type="domain" description="RRM" evidence="8">
    <location>
        <begin position="387"/>
        <end position="483"/>
    </location>
</feature>
<dbReference type="InterPro" id="IPR036855">
    <property type="entry name" value="Znf_CCCH_sf"/>
</dbReference>
<evidence type="ECO:0000256" key="1">
    <source>
        <dbReference type="ARBA" id="ARBA00022723"/>
    </source>
</evidence>
<evidence type="ECO:0000256" key="7">
    <source>
        <dbReference type="SAM" id="MobiDB-lite"/>
    </source>
</evidence>
<keyword evidence="1 6" id="KW-0479">Metal-binding</keyword>
<dbReference type="SMART" id="SM00356">
    <property type="entry name" value="ZnF_C3H1"/>
    <property type="match status" value="3"/>
</dbReference>
<evidence type="ECO:0000313" key="10">
    <source>
        <dbReference type="EMBL" id="OEU11810.1"/>
    </source>
</evidence>
<feature type="domain" description="C3H1-type" evidence="9">
    <location>
        <begin position="193"/>
        <end position="220"/>
    </location>
</feature>
<dbReference type="AlphaFoldDB" id="A0A1E7F0Q2"/>
<feature type="domain" description="C3H1-type" evidence="9">
    <location>
        <begin position="240"/>
        <end position="268"/>
    </location>
</feature>
<dbReference type="Gene3D" id="3.30.70.330">
    <property type="match status" value="2"/>
</dbReference>
<feature type="compositionally biased region" description="Basic and acidic residues" evidence="7">
    <location>
        <begin position="1"/>
        <end position="12"/>
    </location>
</feature>
<feature type="compositionally biased region" description="Polar residues" evidence="7">
    <location>
        <begin position="367"/>
        <end position="379"/>
    </location>
</feature>
<organism evidence="10 11">
    <name type="scientific">Fragilariopsis cylindrus CCMP1102</name>
    <dbReference type="NCBI Taxonomy" id="635003"/>
    <lineage>
        <taxon>Eukaryota</taxon>
        <taxon>Sar</taxon>
        <taxon>Stramenopiles</taxon>
        <taxon>Ochrophyta</taxon>
        <taxon>Bacillariophyta</taxon>
        <taxon>Bacillariophyceae</taxon>
        <taxon>Bacillariophycidae</taxon>
        <taxon>Bacillariales</taxon>
        <taxon>Bacillariaceae</taxon>
        <taxon>Fragilariopsis</taxon>
    </lineage>
</organism>
<keyword evidence="3 6" id="KW-0862">Zinc</keyword>